<dbReference type="KEGG" id="sata:C5746_36515"/>
<organism evidence="2 3">
    <name type="scientific">Streptomyces atratus</name>
    <dbReference type="NCBI Taxonomy" id="1893"/>
    <lineage>
        <taxon>Bacteria</taxon>
        <taxon>Bacillati</taxon>
        <taxon>Actinomycetota</taxon>
        <taxon>Actinomycetes</taxon>
        <taxon>Kitasatosporales</taxon>
        <taxon>Streptomycetaceae</taxon>
        <taxon>Streptomyces</taxon>
    </lineage>
</organism>
<protein>
    <submittedName>
        <fullName evidence="2">Uncharacterized protein</fullName>
    </submittedName>
</protein>
<proteinExistence type="predicted"/>
<dbReference type="EMBL" id="CP027306">
    <property type="protein sequence ID" value="AXE81543.1"/>
    <property type="molecule type" value="Genomic_DNA"/>
</dbReference>
<gene>
    <name evidence="2" type="ORF">C5746_36515</name>
</gene>
<accession>A0A2Z5JMI0</accession>
<sequence length="78" mass="9289">MTDSRDRRRDRDEVRRGERDERGIDTAREQARLGDEQERRDRRSDDGRRSADDREREIADARERLIRTSRVADHPVGG</sequence>
<reference evidence="2 3" key="1">
    <citation type="journal article" date="2018" name="Front. Microbiol.">
        <title>Genome Sequencing of Streptomyces atratus SCSIOZH16 and Activation Production of Nocardamine via Metabolic Engineering.</title>
        <authorList>
            <person name="Li Y."/>
            <person name="Zhang C."/>
            <person name="Liu C."/>
            <person name="Ju J."/>
            <person name="Ma J."/>
        </authorList>
    </citation>
    <scope>NUCLEOTIDE SEQUENCE [LARGE SCALE GENOMIC DNA]</scope>
    <source>
        <strain evidence="2 3">SCSIO_ZH16</strain>
    </source>
</reference>
<feature type="region of interest" description="Disordered" evidence="1">
    <location>
        <begin position="1"/>
        <end position="78"/>
    </location>
</feature>
<evidence type="ECO:0000313" key="3">
    <source>
        <dbReference type="Proteomes" id="UP000252698"/>
    </source>
</evidence>
<dbReference type="Proteomes" id="UP000252698">
    <property type="component" value="Chromosome"/>
</dbReference>
<evidence type="ECO:0000256" key="1">
    <source>
        <dbReference type="SAM" id="MobiDB-lite"/>
    </source>
</evidence>
<name>A0A2Z5JMI0_STRAR</name>
<dbReference type="AlphaFoldDB" id="A0A2Z5JMI0"/>
<evidence type="ECO:0000313" key="2">
    <source>
        <dbReference type="EMBL" id="AXE81543.1"/>
    </source>
</evidence>